<protein>
    <recommendedName>
        <fullName evidence="13">Polyketide synthase</fullName>
    </recommendedName>
</protein>
<dbReference type="InterPro" id="IPR036736">
    <property type="entry name" value="ACP-like_sf"/>
</dbReference>
<evidence type="ECO:0000313" key="12">
    <source>
        <dbReference type="Proteomes" id="UP000625682"/>
    </source>
</evidence>
<dbReference type="GO" id="GO:0033068">
    <property type="term" value="P:macrolide biosynthetic process"/>
    <property type="evidence" value="ECO:0007669"/>
    <property type="project" value="UniProtKB-ARBA"/>
</dbReference>
<dbReference type="Pfam" id="PF00109">
    <property type="entry name" value="ketoacyl-synt"/>
    <property type="match status" value="2"/>
</dbReference>
<dbReference type="SMART" id="SM00825">
    <property type="entry name" value="PKS_KS"/>
    <property type="match status" value="2"/>
</dbReference>
<dbReference type="GO" id="GO:0004312">
    <property type="term" value="F:fatty acid synthase activity"/>
    <property type="evidence" value="ECO:0007669"/>
    <property type="project" value="TreeGrafter"/>
</dbReference>
<dbReference type="PANTHER" id="PTHR43775:SF51">
    <property type="entry name" value="INACTIVE PHENOLPHTHIOCEROL SYNTHESIS POLYKETIDE SYNTHASE TYPE I PKS1-RELATED"/>
    <property type="match status" value="1"/>
</dbReference>
<dbReference type="InterPro" id="IPR050091">
    <property type="entry name" value="PKS_NRPS_Biosynth_Enz"/>
</dbReference>
<dbReference type="PROSITE" id="PS52004">
    <property type="entry name" value="KS3_2"/>
    <property type="match status" value="2"/>
</dbReference>
<accession>A0A917L7Y8</accession>
<dbReference type="InterPro" id="IPR036299">
    <property type="entry name" value="Polyketide_synth_docking_sf"/>
</dbReference>
<dbReference type="Pfam" id="PF02801">
    <property type="entry name" value="Ketoacyl-synt_C"/>
    <property type="match status" value="2"/>
</dbReference>
<dbReference type="FunFam" id="3.40.47.10:FF:000019">
    <property type="entry name" value="Polyketide synthase type I"/>
    <property type="match status" value="1"/>
</dbReference>
<keyword evidence="3" id="KW-0597">Phosphoprotein</keyword>
<dbReference type="CDD" id="cd00833">
    <property type="entry name" value="PKS"/>
    <property type="match status" value="2"/>
</dbReference>
<dbReference type="SUPFAM" id="SSF101173">
    <property type="entry name" value="Docking domain B of the erythromycin polyketide synthase (DEBS)"/>
    <property type="match status" value="1"/>
</dbReference>
<dbReference type="InterPro" id="IPR009081">
    <property type="entry name" value="PP-bd_ACP"/>
</dbReference>
<evidence type="ECO:0000256" key="2">
    <source>
        <dbReference type="ARBA" id="ARBA00022450"/>
    </source>
</evidence>
<dbReference type="SMART" id="SM01294">
    <property type="entry name" value="PKS_PP_betabranch"/>
    <property type="match status" value="2"/>
</dbReference>
<feature type="compositionally biased region" description="Acidic residues" evidence="8">
    <location>
        <begin position="1789"/>
        <end position="1805"/>
    </location>
</feature>
<dbReference type="RefSeq" id="WP_189149271.1">
    <property type="nucleotide sequence ID" value="NZ_BMMU01000015.1"/>
</dbReference>
<dbReference type="InterPro" id="IPR014030">
    <property type="entry name" value="Ketoacyl_synth_N"/>
</dbReference>
<comment type="cofactor">
    <cofactor evidence="1">
        <name>pantetheine 4'-phosphate</name>
        <dbReference type="ChEBI" id="CHEBI:47942"/>
    </cofactor>
</comment>
<evidence type="ECO:0000256" key="3">
    <source>
        <dbReference type="ARBA" id="ARBA00022553"/>
    </source>
</evidence>
<dbReference type="InterPro" id="IPR057326">
    <property type="entry name" value="KR_dom"/>
</dbReference>
<dbReference type="PROSITE" id="PS00606">
    <property type="entry name" value="KS3_1"/>
    <property type="match status" value="2"/>
</dbReference>
<dbReference type="InterPro" id="IPR016035">
    <property type="entry name" value="Acyl_Trfase/lysoPLipase"/>
</dbReference>
<dbReference type="SUPFAM" id="SSF51735">
    <property type="entry name" value="NAD(P)-binding Rossmann-fold domains"/>
    <property type="match status" value="4"/>
</dbReference>
<dbReference type="Pfam" id="PF00550">
    <property type="entry name" value="PP-binding"/>
    <property type="match status" value="2"/>
</dbReference>
<gene>
    <name evidence="11" type="ORF">GCM10012282_46160</name>
</gene>
<keyword evidence="2" id="KW-0596">Phosphopantetheine</keyword>
<evidence type="ECO:0008006" key="13">
    <source>
        <dbReference type="Google" id="ProtNLM"/>
    </source>
</evidence>
<dbReference type="PROSITE" id="PS00012">
    <property type="entry name" value="PHOSPHOPANTETHEINE"/>
    <property type="match status" value="2"/>
</dbReference>
<dbReference type="InterPro" id="IPR015083">
    <property type="entry name" value="NorB/c/GfsB-D-like_docking"/>
</dbReference>
<dbReference type="SMART" id="SM00822">
    <property type="entry name" value="PKS_KR"/>
    <property type="match status" value="2"/>
</dbReference>
<dbReference type="GO" id="GO:0004315">
    <property type="term" value="F:3-oxoacyl-[acyl-carrier-protein] synthase activity"/>
    <property type="evidence" value="ECO:0007669"/>
    <property type="project" value="InterPro"/>
</dbReference>
<feature type="domain" description="Carrier" evidence="9">
    <location>
        <begin position="2754"/>
        <end position="2829"/>
    </location>
</feature>
<feature type="domain" description="Ketosynthase family 3 (KS3)" evidence="10">
    <location>
        <begin position="42"/>
        <end position="467"/>
    </location>
</feature>
<sequence length="2873" mass="300273">MSSSSATSGSAMESKLRDYLRRAVADARDLRERLRETEERAREPIAITGMACRFPGGVESPEDLWRMVADGADAISGFPEDRGWPIEELYEEAGGIASSATLEGGFLRDAAGFDAEFFGISPREALAMDPQQRLLLEVSWEAVERAGVDPLSLRGSRTGVYFGGGSEDFVGLLAMGHDSEESPSLTGMTSSVMSGRVAYTLGLEGPALTVDTACSSSLVTLHLAVQALRAGECDLALAGGVTVMSTPGIFPEFARQGGLASDGRCKAFADTADGTGWGEGVGVLMVERLSDARRNGHPVLAVVRASAVNQDGASNGMTAPNGPSQQRVIRAALASAGLTAADVDAVEAHGTGTRLGDPIEAQALLATYGQGRPPGRPLWVGSIKSNIGHTVAAAGVGGVIKTVMALRHGVLPRTLHVDEPTRQVDWTAGAVELLTEERAWPVTGRPRRAGVSSFGISGTNAHIILEQGDYDSPTGGEDEGPAPWVLSARDATALPAQAAKLLTHLTQHPDVSLTDIGYSLASSRAVLGYRAVVVGGGREELLRGVSALAEGRPDAGVVRGRAGEGGPVFVFPGQGSQWVGMAVELLGSSPVFAGRMGECERALAGFVDWSLTDVLGDEVALGRVDVVQPVLWAVMVSLAEVWRSFGVVPVAVVGHSQGEIAAAVVAGGLSLEDGARVVALRSRAILALSGRGGMVSVQLPVDEVRGLAAVLDGRVEVAAVNGPSSVVVAGAPRDLDEVIAEATGRGVGARRVDVDYASHSVQVEGVREELHGVLGGLSPVSGHVPFYSTVVGERLDTAGLDAEYWFRNLRSTVRLEDTVTGLVEGGHRLFVEISPHPVLTGAVQETAEAVGGEVAVTGTLRRGEGGLERLLLSLGEAYVHGARVDWVEWFAGSGARRVDLPTYAFQHQRYWPEFTVAAGTAGRASDSWRYRVVWRRSALADNQPLSGRWLLISTPDKVAVALRNAGAETEVAAGAVPGDYAGVIAAPASLDEAVALLKDLHEADVKAPLWWLTRGAAAVTPDDAVRAEAAQLWALGQVVGLEEPNWWGGLVDLPAEWSHGTGELLATVLGAAAGGEDQVAVRESGVFVRRLVRAVPTGREPVRAWQPRGTVLVTGGTGGVGAHVARWLAAEGAQHLVLAGRRGATAPGAAELGRELEALGARVTLAACDVADRDALAAVLADIPEETPLTAVVHAAGLATFSDVLSIEPEELTGGTTGKVDGARHLDELTSGLDLDAFVLFSSGAAVWGSAGNGTYAAANAYLDALAHQRRARGLPATSLAWGGWAGGGMLEGSDAVAGRLERMGVRQMQPELAIEVMRDAVGHDETTLAVTDMDWQRFAPVYALARRRPLIEEIPEVAGALRDGSQDRAVDGAEADATVTRLRDSLGRLTDVERQDALVDLVREHAAAVLGHATPDTLTPDRPFKDLGFDSLTATELRNRLNAATGLRLPATLVFDHPTPTALAGLLRGELLTLSLRGSRTGVFIGGLPTGYGAMLLDSAEDQGYALTGGTGSVMSGRISYALGLQGPAVTVDTACSSSLVSLHLAAQSLRQGDCSLALAGGAGILATPAGFVVFARQRGLAVDGRCKAFSDAADGIGWGEGAAVVLLERLSDARRHGRRVLAVVRGSAVNQDGASNGLSAPSGRAQQRVIRQALVSGGLSASDVDVVEAHGTGTRLGDPIEAQALLGVFGGGRERPLFVGSLKSNIGHTQAVSGVAGVVKTVMALRAGVLARTLHVGEVSSEVDWSSGAVEVLREERVWPVTGRPRRAGVSSFGISGTNAHVILEEAAEPEETAEVEEAGEPEAEPRDEGGRPISGPVPWTVSAATEAGLRAQASRLLDHLNEHPDLTTIDVGHSLVTTRAALEHRAVLIADDRDGFLNRLRALAEDTETPGLVTGTGTKAKTVFVFPGQGAQWVGMAVELLGSSPVFAARMGECEQALSEFVDWSLTDVLSDEAELGRVDVIQPVLWAVMVSLAEVWRANGVEPAAVVGHSQGEIAAAVVAGALSLEDGARVVALRSQAILALSGQGGMVSVQLPADNVREELARWDGRIDLAAVNGPASVVVAGETGALDELLAWAKEQGVRARRIAVDYASHSFQVDGLRAELAQLLADVTPVSSQVAFYSAVTGERVDTETLDGEYWFRNLRQPVEFERVTRLLLEQGHDVFVEASPHPVLTAAVQETAESAGRDVAVTGTLRRGEGGSERLLLSLGEAYVRGAGVLWQEWFAGSGARPVDLPTYAFQHRRFWMEMPDGPGARAAAGRAIDDWRYRVVWRRISTSTRAAEGAPLSGRWLLVVPQGSAGGEVAEALRAAGADLDVSTHATLGTDIAGHAAPYAGVVSLLETAGDALALTRALRAADVNAPLWWLTRGAAAVATSDAVRSEATRLWGLGQVLGLEHPDWWGGLLDLPRDWSESVATLLPALLSGAAAGEDQLAIRGPAAYARRLVRAPLADRGPVRPWKPRGTVLITGGTGGIAAHLARWLAAEGAEHLLLLSRRGDTAPGADELAQELRALGAEVTFAACDVADRDALATVLADDIPQAWPLSAVIHAASSTSYGPALAVEPQDLTDGMAAKAEGARHLDELTSGLDLDAFVLFSSGAAVWGSAGNATYAAANAYLDGLAYERRARGLTATSLAWGGWAGGGMLEGFGALAGQLDRMGVRQMRPESAIEVMREAVEHAETALTVSDMDWARFAPVYALARRRPLIEEIPEAARALRGESGADRASADDDTAAGRLRDRLAGLAEPERRAALLDLVRTRAAAVLGHSGVADIAAGRPFKDLGFDSLTATELRNRLNAATGLRLPATLVFDHPTPNALVGLLHQELLGGAEAASPALPPAHLTVDDDPLAVADQLVRQRHVRSGVVCAGS</sequence>
<dbReference type="SUPFAM" id="SSF55048">
    <property type="entry name" value="Probable ACP-binding domain of malonyl-CoA ACP transacylase"/>
    <property type="match status" value="2"/>
</dbReference>
<dbReference type="GO" id="GO:0031177">
    <property type="term" value="F:phosphopantetheine binding"/>
    <property type="evidence" value="ECO:0007669"/>
    <property type="project" value="InterPro"/>
</dbReference>
<dbReference type="InterPro" id="IPR020841">
    <property type="entry name" value="PKS_Beta-ketoAc_synthase_dom"/>
</dbReference>
<dbReference type="SUPFAM" id="SSF52151">
    <property type="entry name" value="FabD/lysophospholipase-like"/>
    <property type="match status" value="2"/>
</dbReference>
<evidence type="ECO:0000256" key="4">
    <source>
        <dbReference type="ARBA" id="ARBA00022679"/>
    </source>
</evidence>
<dbReference type="PROSITE" id="PS50075">
    <property type="entry name" value="CARRIER"/>
    <property type="match status" value="2"/>
</dbReference>
<evidence type="ECO:0000259" key="9">
    <source>
        <dbReference type="PROSITE" id="PS50075"/>
    </source>
</evidence>
<organism evidence="11 12">
    <name type="scientific">Streptomyces lacrimifluminis</name>
    <dbReference type="NCBI Taxonomy" id="1500077"/>
    <lineage>
        <taxon>Bacteria</taxon>
        <taxon>Bacillati</taxon>
        <taxon>Actinomycetota</taxon>
        <taxon>Actinomycetes</taxon>
        <taxon>Kitasatosporales</taxon>
        <taxon>Streptomycetaceae</taxon>
        <taxon>Streptomyces</taxon>
    </lineage>
</organism>
<dbReference type="InterPro" id="IPR018201">
    <property type="entry name" value="Ketoacyl_synth_AS"/>
</dbReference>
<dbReference type="Gene3D" id="3.40.50.720">
    <property type="entry name" value="NAD(P)-binding Rossmann-like Domain"/>
    <property type="match status" value="2"/>
</dbReference>
<dbReference type="InterPro" id="IPR006162">
    <property type="entry name" value="Ppantetheine_attach_site"/>
</dbReference>
<keyword evidence="7" id="KW-0012">Acyltransferase</keyword>
<dbReference type="CDD" id="cd08952">
    <property type="entry name" value="KR_1_SDR_x"/>
    <property type="match status" value="2"/>
</dbReference>
<dbReference type="InterPro" id="IPR013968">
    <property type="entry name" value="PKS_KR"/>
</dbReference>
<keyword evidence="5" id="KW-0045">Antibiotic biosynthesis</keyword>
<dbReference type="EMBL" id="BMMU01000015">
    <property type="protein sequence ID" value="GGJ44035.1"/>
    <property type="molecule type" value="Genomic_DNA"/>
</dbReference>
<feature type="region of interest" description="Disordered" evidence="8">
    <location>
        <begin position="1789"/>
        <end position="1822"/>
    </location>
</feature>
<dbReference type="InterPro" id="IPR016039">
    <property type="entry name" value="Thiolase-like"/>
</dbReference>
<feature type="domain" description="Carrier" evidence="9">
    <location>
        <begin position="1397"/>
        <end position="1472"/>
    </location>
</feature>
<keyword evidence="6" id="KW-0511">Multifunctional enzyme</keyword>
<evidence type="ECO:0000259" key="10">
    <source>
        <dbReference type="PROSITE" id="PS52004"/>
    </source>
</evidence>
<feature type="domain" description="Ketosynthase family 3 (KS3)" evidence="10">
    <location>
        <begin position="1310"/>
        <end position="1788"/>
    </location>
</feature>
<dbReference type="FunFam" id="1.10.1200.10:FF:000007">
    <property type="entry name" value="Probable polyketide synthase pks17"/>
    <property type="match status" value="2"/>
</dbReference>
<evidence type="ECO:0000313" key="11">
    <source>
        <dbReference type="EMBL" id="GGJ44035.1"/>
    </source>
</evidence>
<dbReference type="Pfam" id="PF08990">
    <property type="entry name" value="Docking"/>
    <property type="match status" value="1"/>
</dbReference>
<dbReference type="SUPFAM" id="SSF47336">
    <property type="entry name" value="ACP-like"/>
    <property type="match status" value="2"/>
</dbReference>
<dbReference type="Gene3D" id="3.40.366.10">
    <property type="entry name" value="Malonyl-Coenzyme A Acyl Carrier Protein, domain 2"/>
    <property type="match status" value="2"/>
</dbReference>
<evidence type="ECO:0000256" key="7">
    <source>
        <dbReference type="ARBA" id="ARBA00023315"/>
    </source>
</evidence>
<keyword evidence="4" id="KW-0808">Transferase</keyword>
<reference evidence="11" key="2">
    <citation type="submission" date="2020-09" db="EMBL/GenBank/DDBJ databases">
        <authorList>
            <person name="Sun Q."/>
            <person name="Zhou Y."/>
        </authorList>
    </citation>
    <scope>NUCLEOTIDE SEQUENCE</scope>
    <source>
        <strain evidence="11">CGMCC 4.7272</strain>
    </source>
</reference>
<dbReference type="InterPro" id="IPR036291">
    <property type="entry name" value="NAD(P)-bd_dom_sf"/>
</dbReference>
<dbReference type="Gene3D" id="3.40.47.10">
    <property type="match status" value="2"/>
</dbReference>
<dbReference type="SMART" id="SM00823">
    <property type="entry name" value="PKS_PP"/>
    <property type="match status" value="2"/>
</dbReference>
<dbReference type="FunFam" id="3.40.366.10:FF:000002">
    <property type="entry name" value="Probable polyketide synthase 2"/>
    <property type="match status" value="2"/>
</dbReference>
<dbReference type="InterPro" id="IPR014043">
    <property type="entry name" value="Acyl_transferase_dom"/>
</dbReference>
<evidence type="ECO:0000256" key="5">
    <source>
        <dbReference type="ARBA" id="ARBA00023194"/>
    </source>
</evidence>
<dbReference type="InterPro" id="IPR032821">
    <property type="entry name" value="PKS_assoc"/>
</dbReference>
<dbReference type="Proteomes" id="UP000625682">
    <property type="component" value="Unassembled WGS sequence"/>
</dbReference>
<dbReference type="PANTHER" id="PTHR43775">
    <property type="entry name" value="FATTY ACID SYNTHASE"/>
    <property type="match status" value="1"/>
</dbReference>
<keyword evidence="12" id="KW-1185">Reference proteome</keyword>
<proteinExistence type="predicted"/>
<name>A0A917L7Y8_9ACTN</name>
<dbReference type="InterPro" id="IPR016036">
    <property type="entry name" value="Malonyl_transacylase_ACP-bd"/>
</dbReference>
<dbReference type="Pfam" id="PF16197">
    <property type="entry name" value="KAsynt_C_assoc"/>
    <property type="match status" value="2"/>
</dbReference>
<reference evidence="11" key="1">
    <citation type="journal article" date="2014" name="Int. J. Syst. Evol. Microbiol.">
        <title>Complete genome sequence of Corynebacterium casei LMG S-19264T (=DSM 44701T), isolated from a smear-ripened cheese.</title>
        <authorList>
            <consortium name="US DOE Joint Genome Institute (JGI-PGF)"/>
            <person name="Walter F."/>
            <person name="Albersmeier A."/>
            <person name="Kalinowski J."/>
            <person name="Ruckert C."/>
        </authorList>
    </citation>
    <scope>NUCLEOTIDE SEQUENCE</scope>
    <source>
        <strain evidence="11">CGMCC 4.7272</strain>
    </source>
</reference>
<dbReference type="InterPro" id="IPR014031">
    <property type="entry name" value="Ketoacyl_synth_C"/>
</dbReference>
<dbReference type="SUPFAM" id="SSF53901">
    <property type="entry name" value="Thiolase-like"/>
    <property type="match status" value="3"/>
</dbReference>
<dbReference type="Pfam" id="PF08659">
    <property type="entry name" value="KR"/>
    <property type="match status" value="2"/>
</dbReference>
<dbReference type="InterPro" id="IPR020806">
    <property type="entry name" value="PKS_PP-bd"/>
</dbReference>
<evidence type="ECO:0000256" key="1">
    <source>
        <dbReference type="ARBA" id="ARBA00001957"/>
    </source>
</evidence>
<evidence type="ECO:0000256" key="8">
    <source>
        <dbReference type="SAM" id="MobiDB-lite"/>
    </source>
</evidence>
<dbReference type="GO" id="GO:0006633">
    <property type="term" value="P:fatty acid biosynthetic process"/>
    <property type="evidence" value="ECO:0007669"/>
    <property type="project" value="InterPro"/>
</dbReference>
<dbReference type="SMART" id="SM00827">
    <property type="entry name" value="PKS_AT"/>
    <property type="match status" value="2"/>
</dbReference>
<dbReference type="InterPro" id="IPR001227">
    <property type="entry name" value="Ac_transferase_dom_sf"/>
</dbReference>
<dbReference type="Pfam" id="PF00698">
    <property type="entry name" value="Acyl_transf_1"/>
    <property type="match status" value="2"/>
</dbReference>
<comment type="caution">
    <text evidence="11">The sequence shown here is derived from an EMBL/GenBank/DDBJ whole genome shotgun (WGS) entry which is preliminary data.</text>
</comment>
<dbReference type="Gene3D" id="3.30.70.3290">
    <property type="match status" value="2"/>
</dbReference>
<evidence type="ECO:0000256" key="6">
    <source>
        <dbReference type="ARBA" id="ARBA00023268"/>
    </source>
</evidence>
<dbReference type="Gene3D" id="1.10.1200.10">
    <property type="entry name" value="ACP-like"/>
    <property type="match status" value="2"/>
</dbReference>